<dbReference type="PANTHER" id="PTHR11471">
    <property type="entry name" value="TUMOR NECROSIS FACTOR FAMILY MEMBER"/>
    <property type="match status" value="1"/>
</dbReference>
<dbReference type="SMART" id="SM00207">
    <property type="entry name" value="TNF"/>
    <property type="match status" value="1"/>
</dbReference>
<evidence type="ECO:0000256" key="2">
    <source>
        <dbReference type="ARBA" id="ARBA00008670"/>
    </source>
</evidence>
<dbReference type="Pfam" id="PF00229">
    <property type="entry name" value="TNF"/>
    <property type="match status" value="1"/>
</dbReference>
<feature type="region of interest" description="Disordered" evidence="5">
    <location>
        <begin position="1"/>
        <end position="22"/>
    </location>
</feature>
<dbReference type="GO" id="GO:0016020">
    <property type="term" value="C:membrane"/>
    <property type="evidence" value="ECO:0007669"/>
    <property type="project" value="UniProtKB-SubCell"/>
</dbReference>
<evidence type="ECO:0000313" key="7">
    <source>
        <dbReference type="EMBL" id="CAL1546476.1"/>
    </source>
</evidence>
<dbReference type="GO" id="GO:0005125">
    <property type="term" value="F:cytokine activity"/>
    <property type="evidence" value="ECO:0007669"/>
    <property type="project" value="UniProtKB-KW"/>
</dbReference>
<keyword evidence="8" id="KW-1185">Reference proteome</keyword>
<comment type="similarity">
    <text evidence="2">Belongs to the tumor necrosis factor family.</text>
</comment>
<proteinExistence type="inferred from homology"/>
<evidence type="ECO:0000313" key="8">
    <source>
        <dbReference type="Proteomes" id="UP001497497"/>
    </source>
</evidence>
<evidence type="ECO:0000256" key="5">
    <source>
        <dbReference type="SAM" id="MobiDB-lite"/>
    </source>
</evidence>
<gene>
    <name evidence="7" type="ORF">GSLYS_00019853001</name>
</gene>
<organism evidence="7 8">
    <name type="scientific">Lymnaea stagnalis</name>
    <name type="common">Great pond snail</name>
    <name type="synonym">Helix stagnalis</name>
    <dbReference type="NCBI Taxonomy" id="6523"/>
    <lineage>
        <taxon>Eukaryota</taxon>
        <taxon>Metazoa</taxon>
        <taxon>Spiralia</taxon>
        <taxon>Lophotrochozoa</taxon>
        <taxon>Mollusca</taxon>
        <taxon>Gastropoda</taxon>
        <taxon>Heterobranchia</taxon>
        <taxon>Euthyneura</taxon>
        <taxon>Panpulmonata</taxon>
        <taxon>Hygrophila</taxon>
        <taxon>Lymnaeoidea</taxon>
        <taxon>Lymnaeidae</taxon>
        <taxon>Lymnaea</taxon>
    </lineage>
</organism>
<dbReference type="GO" id="GO:0006955">
    <property type="term" value="P:immune response"/>
    <property type="evidence" value="ECO:0007669"/>
    <property type="project" value="InterPro"/>
</dbReference>
<dbReference type="GO" id="GO:0005615">
    <property type="term" value="C:extracellular space"/>
    <property type="evidence" value="ECO:0007669"/>
    <property type="project" value="UniProtKB-KW"/>
</dbReference>
<dbReference type="Proteomes" id="UP001497497">
    <property type="component" value="Unassembled WGS sequence"/>
</dbReference>
<evidence type="ECO:0000256" key="3">
    <source>
        <dbReference type="ARBA" id="ARBA00022514"/>
    </source>
</evidence>
<dbReference type="GO" id="GO:0005164">
    <property type="term" value="F:tumor necrosis factor receptor binding"/>
    <property type="evidence" value="ECO:0007669"/>
    <property type="project" value="InterPro"/>
</dbReference>
<dbReference type="InterPro" id="IPR006052">
    <property type="entry name" value="TNF_dom"/>
</dbReference>
<feature type="compositionally biased region" description="Polar residues" evidence="5">
    <location>
        <begin position="1"/>
        <end position="13"/>
    </location>
</feature>
<accession>A0AAV2IJJ7</accession>
<keyword evidence="3" id="KW-0202">Cytokine</keyword>
<protein>
    <recommendedName>
        <fullName evidence="6">THD domain-containing protein</fullName>
    </recommendedName>
</protein>
<dbReference type="AlphaFoldDB" id="A0AAV2IJJ7"/>
<sequence length="202" mass="22818">MILQNRTHSNEPLKSQRHPNQMVVGTPPSAHVFLHPRQHLLVTVLANLTDGQGAVSWHRKSIIHSDIEDDYEHLRGVHVSDDSLVLDHTGLYYVYSNIQLKPVSSNKTSGYRMRESLASKSWFHYVSRMSPNSPVNTGVLMRTVQTLSSDAQRGQESVFTGGIFHLQQGDMIYASFSEEMVVDFDNRSTFLGLFMITRGTKS</sequence>
<evidence type="ECO:0000259" key="6">
    <source>
        <dbReference type="PROSITE" id="PS50049"/>
    </source>
</evidence>
<dbReference type="InterPro" id="IPR008983">
    <property type="entry name" value="Tumour_necrosis_fac-like_dom"/>
</dbReference>
<dbReference type="PANTHER" id="PTHR11471:SF27">
    <property type="entry name" value="TUMOR NECROSIS FACTOR LIGAND SUPERFAMILY MEMBER 10"/>
    <property type="match status" value="1"/>
</dbReference>
<evidence type="ECO:0000256" key="4">
    <source>
        <dbReference type="ARBA" id="ARBA00023136"/>
    </source>
</evidence>
<dbReference type="Gene3D" id="2.60.120.40">
    <property type="match status" value="1"/>
</dbReference>
<feature type="domain" description="THD" evidence="6">
    <location>
        <begin position="28"/>
        <end position="196"/>
    </location>
</feature>
<name>A0AAV2IJJ7_LYMST</name>
<comment type="subcellular location">
    <subcellularLocation>
        <location evidence="1">Membrane</location>
    </subcellularLocation>
</comment>
<dbReference type="PROSITE" id="PS50049">
    <property type="entry name" value="THD_2"/>
    <property type="match status" value="1"/>
</dbReference>
<comment type="caution">
    <text evidence="7">The sequence shown here is derived from an EMBL/GenBank/DDBJ whole genome shotgun (WGS) entry which is preliminary data.</text>
</comment>
<evidence type="ECO:0000256" key="1">
    <source>
        <dbReference type="ARBA" id="ARBA00004370"/>
    </source>
</evidence>
<reference evidence="7 8" key="1">
    <citation type="submission" date="2024-04" db="EMBL/GenBank/DDBJ databases">
        <authorList>
            <consortium name="Genoscope - CEA"/>
            <person name="William W."/>
        </authorList>
    </citation>
    <scope>NUCLEOTIDE SEQUENCE [LARGE SCALE GENOMIC DNA]</scope>
</reference>
<dbReference type="SUPFAM" id="SSF49842">
    <property type="entry name" value="TNF-like"/>
    <property type="match status" value="1"/>
</dbReference>
<keyword evidence="4" id="KW-0472">Membrane</keyword>
<dbReference type="EMBL" id="CAXITT010000813">
    <property type="protein sequence ID" value="CAL1546476.1"/>
    <property type="molecule type" value="Genomic_DNA"/>
</dbReference>